<organism evidence="3 4">
    <name type="scientific">Daphnia pulex</name>
    <name type="common">Water flea</name>
    <dbReference type="NCBI Taxonomy" id="6669"/>
    <lineage>
        <taxon>Eukaryota</taxon>
        <taxon>Metazoa</taxon>
        <taxon>Ecdysozoa</taxon>
        <taxon>Arthropoda</taxon>
        <taxon>Crustacea</taxon>
        <taxon>Branchiopoda</taxon>
        <taxon>Diplostraca</taxon>
        <taxon>Cladocera</taxon>
        <taxon>Anomopoda</taxon>
        <taxon>Daphniidae</taxon>
        <taxon>Daphnia</taxon>
    </lineage>
</organism>
<evidence type="ECO:0000256" key="1">
    <source>
        <dbReference type="SAM" id="MobiDB-lite"/>
    </source>
</evidence>
<dbReference type="KEGG" id="dpx:DAPPUDRAFT_233194"/>
<dbReference type="EMBL" id="GL732524">
    <property type="protein sequence ID" value="EFX89635.1"/>
    <property type="molecule type" value="Genomic_DNA"/>
</dbReference>
<evidence type="ECO:0000313" key="4">
    <source>
        <dbReference type="Proteomes" id="UP000000305"/>
    </source>
</evidence>
<name>E9FTH1_DAPPU</name>
<reference evidence="3 4" key="1">
    <citation type="journal article" date="2011" name="Science">
        <title>The ecoresponsive genome of Daphnia pulex.</title>
        <authorList>
            <person name="Colbourne J.K."/>
            <person name="Pfrender M.E."/>
            <person name="Gilbert D."/>
            <person name="Thomas W.K."/>
            <person name="Tucker A."/>
            <person name="Oakley T.H."/>
            <person name="Tokishita S."/>
            <person name="Aerts A."/>
            <person name="Arnold G.J."/>
            <person name="Basu M.K."/>
            <person name="Bauer D.J."/>
            <person name="Caceres C.E."/>
            <person name="Carmel L."/>
            <person name="Casola C."/>
            <person name="Choi J.H."/>
            <person name="Detter J.C."/>
            <person name="Dong Q."/>
            <person name="Dusheyko S."/>
            <person name="Eads B.D."/>
            <person name="Frohlich T."/>
            <person name="Geiler-Samerotte K.A."/>
            <person name="Gerlach D."/>
            <person name="Hatcher P."/>
            <person name="Jogdeo S."/>
            <person name="Krijgsveld J."/>
            <person name="Kriventseva E.V."/>
            <person name="Kultz D."/>
            <person name="Laforsch C."/>
            <person name="Lindquist E."/>
            <person name="Lopez J."/>
            <person name="Manak J.R."/>
            <person name="Muller J."/>
            <person name="Pangilinan J."/>
            <person name="Patwardhan R.P."/>
            <person name="Pitluck S."/>
            <person name="Pritham E.J."/>
            <person name="Rechtsteiner A."/>
            <person name="Rho M."/>
            <person name="Rogozin I.B."/>
            <person name="Sakarya O."/>
            <person name="Salamov A."/>
            <person name="Schaack S."/>
            <person name="Shapiro H."/>
            <person name="Shiga Y."/>
            <person name="Skalitzky C."/>
            <person name="Smith Z."/>
            <person name="Souvorov A."/>
            <person name="Sung W."/>
            <person name="Tang Z."/>
            <person name="Tsuchiya D."/>
            <person name="Tu H."/>
            <person name="Vos H."/>
            <person name="Wang M."/>
            <person name="Wolf Y.I."/>
            <person name="Yamagata H."/>
            <person name="Yamada T."/>
            <person name="Ye Y."/>
            <person name="Shaw J.R."/>
            <person name="Andrews J."/>
            <person name="Crease T.J."/>
            <person name="Tang H."/>
            <person name="Lucas S.M."/>
            <person name="Robertson H.M."/>
            <person name="Bork P."/>
            <person name="Koonin E.V."/>
            <person name="Zdobnov E.M."/>
            <person name="Grigoriev I.V."/>
            <person name="Lynch M."/>
            <person name="Boore J.L."/>
        </authorList>
    </citation>
    <scope>NUCLEOTIDE SEQUENCE [LARGE SCALE GENOMIC DNA]</scope>
</reference>
<protein>
    <submittedName>
        <fullName evidence="3">Uncharacterized protein</fullName>
    </submittedName>
</protein>
<dbReference type="AlphaFoldDB" id="E9FTH1"/>
<sequence>MVSSRPPTTEFIFEIRYHLQLANGTLAIGVAFSNLPMSNRYRQRKPESIASSPSKRNSSQREELD</sequence>
<keyword evidence="2" id="KW-1133">Transmembrane helix</keyword>
<accession>E9FTH1</accession>
<gene>
    <name evidence="3" type="ORF">DAPPUDRAFT_233194</name>
</gene>
<dbReference type="HOGENOM" id="CLU_2851926_0_0_1"/>
<keyword evidence="2" id="KW-0472">Membrane</keyword>
<evidence type="ECO:0000256" key="2">
    <source>
        <dbReference type="SAM" id="Phobius"/>
    </source>
</evidence>
<keyword evidence="2" id="KW-0812">Transmembrane</keyword>
<dbReference type="Proteomes" id="UP000000305">
    <property type="component" value="Unassembled WGS sequence"/>
</dbReference>
<dbReference type="InParanoid" id="E9FTH1"/>
<keyword evidence="4" id="KW-1185">Reference proteome</keyword>
<evidence type="ECO:0000313" key="3">
    <source>
        <dbReference type="EMBL" id="EFX89635.1"/>
    </source>
</evidence>
<feature type="transmembrane region" description="Helical" evidence="2">
    <location>
        <begin position="15"/>
        <end position="35"/>
    </location>
</feature>
<proteinExistence type="predicted"/>
<feature type="region of interest" description="Disordered" evidence="1">
    <location>
        <begin position="41"/>
        <end position="65"/>
    </location>
</feature>